<keyword evidence="3" id="KW-1185">Reference proteome</keyword>
<protein>
    <submittedName>
        <fullName evidence="2">SRPBCC family protein</fullName>
    </submittedName>
</protein>
<accession>A0ABV8VDY9</accession>
<organism evidence="2 3">
    <name type="scientific">Nocardia halotolerans</name>
    <dbReference type="NCBI Taxonomy" id="1755878"/>
    <lineage>
        <taxon>Bacteria</taxon>
        <taxon>Bacillati</taxon>
        <taxon>Actinomycetota</taxon>
        <taxon>Actinomycetes</taxon>
        <taxon>Mycobacteriales</taxon>
        <taxon>Nocardiaceae</taxon>
        <taxon>Nocardia</taxon>
    </lineage>
</organism>
<reference evidence="3" key="1">
    <citation type="journal article" date="2019" name="Int. J. Syst. Evol. Microbiol.">
        <title>The Global Catalogue of Microorganisms (GCM) 10K type strain sequencing project: providing services to taxonomists for standard genome sequencing and annotation.</title>
        <authorList>
            <consortium name="The Broad Institute Genomics Platform"/>
            <consortium name="The Broad Institute Genome Sequencing Center for Infectious Disease"/>
            <person name="Wu L."/>
            <person name="Ma J."/>
        </authorList>
    </citation>
    <scope>NUCLEOTIDE SEQUENCE [LARGE SCALE GENOMIC DNA]</scope>
    <source>
        <strain evidence="3">IBRC-M 10490</strain>
    </source>
</reference>
<feature type="transmembrane region" description="Helical" evidence="1">
    <location>
        <begin position="24"/>
        <end position="45"/>
    </location>
</feature>
<name>A0ABV8VDY9_9NOCA</name>
<keyword evidence="1" id="KW-1133">Transmembrane helix</keyword>
<gene>
    <name evidence="2" type="ORF">ACFO5K_02375</name>
</gene>
<dbReference type="InterPro" id="IPR023393">
    <property type="entry name" value="START-like_dom_sf"/>
</dbReference>
<evidence type="ECO:0000313" key="2">
    <source>
        <dbReference type="EMBL" id="MFC4372935.1"/>
    </source>
</evidence>
<dbReference type="Pfam" id="PF10604">
    <property type="entry name" value="Polyketide_cyc2"/>
    <property type="match status" value="1"/>
</dbReference>
<dbReference type="SUPFAM" id="SSF55961">
    <property type="entry name" value="Bet v1-like"/>
    <property type="match status" value="1"/>
</dbReference>
<dbReference type="Gene3D" id="3.30.530.20">
    <property type="match status" value="1"/>
</dbReference>
<sequence length="188" mass="21043">MYGSFLNFTTPQRLEKLVSRRRKIILLALVVPVGLIAGLAVVGSLRDTHVVTVTRSTTADRDVIWELWADVEHRPEWDKGLDYIKLDGPFEAGASGTVKVEGQDPIKYKVIEVAAKERFTDRFESLPGTHTDWQHTIETNEHGGYDVTWRLETRGPLSLISLPVLESIFGEEVPAAVDEFVTLAEARS</sequence>
<dbReference type="Proteomes" id="UP001595844">
    <property type="component" value="Unassembled WGS sequence"/>
</dbReference>
<evidence type="ECO:0000256" key="1">
    <source>
        <dbReference type="SAM" id="Phobius"/>
    </source>
</evidence>
<evidence type="ECO:0000313" key="3">
    <source>
        <dbReference type="Proteomes" id="UP001595844"/>
    </source>
</evidence>
<keyword evidence="1" id="KW-0812">Transmembrane</keyword>
<keyword evidence="1" id="KW-0472">Membrane</keyword>
<comment type="caution">
    <text evidence="2">The sequence shown here is derived from an EMBL/GenBank/DDBJ whole genome shotgun (WGS) entry which is preliminary data.</text>
</comment>
<dbReference type="EMBL" id="JBHSDL010000002">
    <property type="protein sequence ID" value="MFC4372935.1"/>
    <property type="molecule type" value="Genomic_DNA"/>
</dbReference>
<dbReference type="InterPro" id="IPR019587">
    <property type="entry name" value="Polyketide_cyclase/dehydratase"/>
</dbReference>
<proteinExistence type="predicted"/>